<protein>
    <submittedName>
        <fullName evidence="1">Anti-sigma factor</fullName>
    </submittedName>
</protein>
<accession>A0A0S3F4A4</accession>
<sequence length="242" mass="26536">MTDDPIDLEINAYVDGQLDPDRRFAVETHLSRHPVRAAQVMDDLSVRSALALLTWDASPVKGEGKKPLAAQLNPRRKSLWRRAVPLGASFAGVAAAATGFAVITEGPPGYVNYAVTSHRIAMLRAHMDSQAETTHFDSQEIALRTRIAMPKFPQDWHVTDVQLFPTNKGPALLVAVRTEGGQKLSIFAVREKTDAPERPDAIREGEQSVAYWRRGDMSYALTGEEEPGAIDATAEALAQHRS</sequence>
<proteinExistence type="predicted"/>
<dbReference type="KEGG" id="sbd:ATN00_08455"/>
<evidence type="ECO:0000313" key="1">
    <source>
        <dbReference type="EMBL" id="ALR22479.1"/>
    </source>
</evidence>
<dbReference type="Gene3D" id="1.10.10.1320">
    <property type="entry name" value="Anti-sigma factor, zinc-finger domain"/>
    <property type="match status" value="1"/>
</dbReference>
<dbReference type="RefSeq" id="WP_062068566.1">
    <property type="nucleotide sequence ID" value="NZ_CP013264.1"/>
</dbReference>
<keyword evidence="2" id="KW-1185">Reference proteome</keyword>
<dbReference type="STRING" id="1332080.ATN00_08455"/>
<reference evidence="1 2" key="1">
    <citation type="submission" date="2015-11" db="EMBL/GenBank/DDBJ databases">
        <title>A Two-component Flavoprotein Monooxygenase System MeaXY Responsible for para-Hydroxylation of 2-Methyl-6-ethylaniline and 2,6-Diethylaniline in Sphingobium baderi DE-13.</title>
        <authorList>
            <person name="Cheng M."/>
            <person name="Meng Q."/>
            <person name="Yang Y."/>
            <person name="Chu C."/>
            <person name="Yan X."/>
            <person name="He J."/>
            <person name="Li S."/>
        </authorList>
    </citation>
    <scope>NUCLEOTIDE SEQUENCE [LARGE SCALE GENOMIC DNA]</scope>
    <source>
        <strain evidence="1 2">DE-13</strain>
    </source>
</reference>
<dbReference type="OrthoDB" id="9152892at2"/>
<name>A0A0S3F4A4_9SPHN</name>
<organism evidence="1 2">
    <name type="scientific">Sphingobium baderi</name>
    <dbReference type="NCBI Taxonomy" id="1332080"/>
    <lineage>
        <taxon>Bacteria</taxon>
        <taxon>Pseudomonadati</taxon>
        <taxon>Pseudomonadota</taxon>
        <taxon>Alphaproteobacteria</taxon>
        <taxon>Sphingomonadales</taxon>
        <taxon>Sphingomonadaceae</taxon>
        <taxon>Sphingobium</taxon>
    </lineage>
</organism>
<dbReference type="EMBL" id="CP013264">
    <property type="protein sequence ID" value="ALR22479.1"/>
    <property type="molecule type" value="Genomic_DNA"/>
</dbReference>
<dbReference type="AlphaFoldDB" id="A0A0S3F4A4"/>
<dbReference type="InterPro" id="IPR041916">
    <property type="entry name" value="Anti_sigma_zinc_sf"/>
</dbReference>
<gene>
    <name evidence="1" type="ORF">ATN00_08455</name>
</gene>
<dbReference type="Proteomes" id="UP000056968">
    <property type="component" value="Chromosome"/>
</dbReference>
<evidence type="ECO:0000313" key="2">
    <source>
        <dbReference type="Proteomes" id="UP000056968"/>
    </source>
</evidence>